<organism evidence="1">
    <name type="scientific">Anguilla anguilla</name>
    <name type="common">European freshwater eel</name>
    <name type="synonym">Muraena anguilla</name>
    <dbReference type="NCBI Taxonomy" id="7936"/>
    <lineage>
        <taxon>Eukaryota</taxon>
        <taxon>Metazoa</taxon>
        <taxon>Chordata</taxon>
        <taxon>Craniata</taxon>
        <taxon>Vertebrata</taxon>
        <taxon>Euteleostomi</taxon>
        <taxon>Actinopterygii</taxon>
        <taxon>Neopterygii</taxon>
        <taxon>Teleostei</taxon>
        <taxon>Anguilliformes</taxon>
        <taxon>Anguillidae</taxon>
        <taxon>Anguilla</taxon>
    </lineage>
</organism>
<accession>A0A0E9XF63</accession>
<evidence type="ECO:0000313" key="1">
    <source>
        <dbReference type="EMBL" id="JAI01107.1"/>
    </source>
</evidence>
<dbReference type="AlphaFoldDB" id="A0A0E9XF63"/>
<dbReference type="EMBL" id="GBXM01007471">
    <property type="protein sequence ID" value="JAI01107.1"/>
    <property type="molecule type" value="Transcribed_RNA"/>
</dbReference>
<proteinExistence type="predicted"/>
<reference evidence="1" key="2">
    <citation type="journal article" date="2015" name="Fish Shellfish Immunol.">
        <title>Early steps in the European eel (Anguilla anguilla)-Vibrio vulnificus interaction in the gills: Role of the RtxA13 toxin.</title>
        <authorList>
            <person name="Callol A."/>
            <person name="Pajuelo D."/>
            <person name="Ebbesson L."/>
            <person name="Teles M."/>
            <person name="MacKenzie S."/>
            <person name="Amaro C."/>
        </authorList>
    </citation>
    <scope>NUCLEOTIDE SEQUENCE</scope>
</reference>
<protein>
    <submittedName>
        <fullName evidence="1">Uncharacterized protein</fullName>
    </submittedName>
</protein>
<sequence>MRCYQLTSSVQGSVFATVSVPASTRKYAERIHSLDDVSSKLIP</sequence>
<name>A0A0E9XF63_ANGAN</name>
<reference evidence="1" key="1">
    <citation type="submission" date="2014-11" db="EMBL/GenBank/DDBJ databases">
        <authorList>
            <person name="Amaro Gonzalez C."/>
        </authorList>
    </citation>
    <scope>NUCLEOTIDE SEQUENCE</scope>
</reference>